<sequence length="260" mass="28107">MTTTGLPETSRGVRLRRQGNLVAGFGLALPVGAGALGVGLLTRSRRRGLNFFRSTWPRLLLATNGIRYRVIGAENLTAQRPAVFLYNHRNGVDPFIAAALLRDDWIKIAKKELASDPIIGTLLKFNEGVFLDRDDPAAAVETLHEVEERAKGGLSILIAPEGTSRDTMTGVGPFKKGAFRIAMAAGIPIVPIVIRNAEIIAAKNSLKITPGTVDVAVLPPIPVDEWTLQTLPDHIAEVRQLYLDTLADWPTDVPKEAVPG</sequence>
<dbReference type="OrthoDB" id="25607at2"/>
<dbReference type="Proteomes" id="UP000199251">
    <property type="component" value="Unassembled WGS sequence"/>
</dbReference>
<evidence type="ECO:0000256" key="2">
    <source>
        <dbReference type="ARBA" id="ARBA00023315"/>
    </source>
</evidence>
<dbReference type="GO" id="GO:0006654">
    <property type="term" value="P:phosphatidic acid biosynthetic process"/>
    <property type="evidence" value="ECO:0007669"/>
    <property type="project" value="TreeGrafter"/>
</dbReference>
<protein>
    <submittedName>
        <fullName evidence="5">Bifunctional phospholipid biosynthesis enzyme plsC</fullName>
    </submittedName>
</protein>
<evidence type="ECO:0000256" key="3">
    <source>
        <dbReference type="SAM" id="Phobius"/>
    </source>
</evidence>
<accession>A0A0E4H213</accession>
<dbReference type="GO" id="GO:0003841">
    <property type="term" value="F:1-acylglycerol-3-phosphate O-acyltransferase activity"/>
    <property type="evidence" value="ECO:0007669"/>
    <property type="project" value="TreeGrafter"/>
</dbReference>
<dbReference type="InterPro" id="IPR002123">
    <property type="entry name" value="Plipid/glycerol_acylTrfase"/>
</dbReference>
<evidence type="ECO:0000313" key="5">
    <source>
        <dbReference type="EMBL" id="CQD16511.1"/>
    </source>
</evidence>
<evidence type="ECO:0000259" key="4">
    <source>
        <dbReference type="SMART" id="SM00563"/>
    </source>
</evidence>
<keyword evidence="1" id="KW-0808">Transferase</keyword>
<keyword evidence="3" id="KW-0472">Membrane</keyword>
<reference evidence="5 6" key="1">
    <citation type="submission" date="2015-03" db="EMBL/GenBank/DDBJ databases">
        <authorList>
            <person name="Urmite Genomes"/>
        </authorList>
    </citation>
    <scope>NUCLEOTIDE SEQUENCE [LARGE SCALE GENOMIC DNA]</scope>
    <source>
        <strain evidence="5 6">CSUR P1491</strain>
    </source>
</reference>
<dbReference type="EMBL" id="CTEE01000001">
    <property type="protein sequence ID" value="CQD16511.1"/>
    <property type="molecule type" value="Genomic_DNA"/>
</dbReference>
<evidence type="ECO:0000313" key="6">
    <source>
        <dbReference type="Proteomes" id="UP000199251"/>
    </source>
</evidence>
<gene>
    <name evidence="5" type="ORF">BN1232_03572</name>
</gene>
<dbReference type="PANTHER" id="PTHR10434:SF66">
    <property type="entry name" value="PHOSPHOLIPID_GLYCEROL ACYLTRANSFERASE DOMAIN-CONTAINING PROTEIN"/>
    <property type="match status" value="1"/>
</dbReference>
<dbReference type="CDD" id="cd07989">
    <property type="entry name" value="LPLAT_AGPAT-like"/>
    <property type="match status" value="1"/>
</dbReference>
<dbReference type="SUPFAM" id="SSF69593">
    <property type="entry name" value="Glycerol-3-phosphate (1)-acyltransferase"/>
    <property type="match status" value="1"/>
</dbReference>
<feature type="transmembrane region" description="Helical" evidence="3">
    <location>
        <begin position="20"/>
        <end position="41"/>
    </location>
</feature>
<dbReference type="Pfam" id="PF01553">
    <property type="entry name" value="Acyltransferase"/>
    <property type="match status" value="1"/>
</dbReference>
<keyword evidence="3" id="KW-0812">Transmembrane</keyword>
<keyword evidence="2" id="KW-0012">Acyltransferase</keyword>
<proteinExistence type="predicted"/>
<dbReference type="SMART" id="SM00563">
    <property type="entry name" value="PlsC"/>
    <property type="match status" value="1"/>
</dbReference>
<organism evidence="5 6">
    <name type="scientific">Mycobacterium lentiflavum</name>
    <dbReference type="NCBI Taxonomy" id="141349"/>
    <lineage>
        <taxon>Bacteria</taxon>
        <taxon>Bacillati</taxon>
        <taxon>Actinomycetota</taxon>
        <taxon>Actinomycetes</taxon>
        <taxon>Mycobacteriales</taxon>
        <taxon>Mycobacteriaceae</taxon>
        <taxon>Mycobacterium</taxon>
        <taxon>Mycobacterium simiae complex</taxon>
    </lineage>
</organism>
<dbReference type="PANTHER" id="PTHR10434">
    <property type="entry name" value="1-ACYL-SN-GLYCEROL-3-PHOSPHATE ACYLTRANSFERASE"/>
    <property type="match status" value="1"/>
</dbReference>
<name>A0A0E4H213_MYCLN</name>
<dbReference type="AlphaFoldDB" id="A0A0E4H213"/>
<dbReference type="STRING" id="141349.BN1232_03572"/>
<keyword evidence="3" id="KW-1133">Transmembrane helix</keyword>
<feature type="domain" description="Phospholipid/glycerol acyltransferase" evidence="4">
    <location>
        <begin position="82"/>
        <end position="197"/>
    </location>
</feature>
<evidence type="ECO:0000256" key="1">
    <source>
        <dbReference type="ARBA" id="ARBA00022679"/>
    </source>
</evidence>